<organism evidence="1 2">
    <name type="scientific">Spirosoma terrae</name>
    <dbReference type="NCBI Taxonomy" id="1968276"/>
    <lineage>
        <taxon>Bacteria</taxon>
        <taxon>Pseudomonadati</taxon>
        <taxon>Bacteroidota</taxon>
        <taxon>Cytophagia</taxon>
        <taxon>Cytophagales</taxon>
        <taxon>Cytophagaceae</taxon>
        <taxon>Spirosoma</taxon>
    </lineage>
</organism>
<evidence type="ECO:0008006" key="3">
    <source>
        <dbReference type="Google" id="ProtNLM"/>
    </source>
</evidence>
<protein>
    <recommendedName>
        <fullName evidence="3">DUF4304 domain-containing protein</fullName>
    </recommendedName>
</protein>
<dbReference type="Proteomes" id="UP000474175">
    <property type="component" value="Unassembled WGS sequence"/>
</dbReference>
<name>A0A6L9LBZ5_9BACT</name>
<reference evidence="1 2" key="1">
    <citation type="submission" date="2020-02" db="EMBL/GenBank/DDBJ databases">
        <title>Draft genome sequence of two Spirosoma agri KCTC 52727 and Spirosoma terrae KCTC 52035.</title>
        <authorList>
            <person name="Rojas J."/>
            <person name="Ambika Manirajan B."/>
            <person name="Suarez C."/>
            <person name="Ratering S."/>
            <person name="Schnell S."/>
        </authorList>
    </citation>
    <scope>NUCLEOTIDE SEQUENCE [LARGE SCALE GENOMIC DNA]</scope>
    <source>
        <strain evidence="1 2">KCTC 52035</strain>
    </source>
</reference>
<dbReference type="RefSeq" id="WP_163954150.1">
    <property type="nucleotide sequence ID" value="NZ_JAAFZH010000015.1"/>
</dbReference>
<gene>
    <name evidence="1" type="ORF">GK108_24480</name>
</gene>
<comment type="caution">
    <text evidence="1">The sequence shown here is derived from an EMBL/GenBank/DDBJ whole genome shotgun (WGS) entry which is preliminary data.</text>
</comment>
<evidence type="ECO:0000313" key="2">
    <source>
        <dbReference type="Proteomes" id="UP000474175"/>
    </source>
</evidence>
<proteinExistence type="predicted"/>
<dbReference type="AlphaFoldDB" id="A0A6L9LBZ5"/>
<keyword evidence="2" id="KW-1185">Reference proteome</keyword>
<dbReference type="EMBL" id="JAAFZH010000015">
    <property type="protein sequence ID" value="NDU98064.1"/>
    <property type="molecule type" value="Genomic_DNA"/>
</dbReference>
<accession>A0A6L9LBZ5</accession>
<sequence>MTTTPFETNLFEALTPFFQEHSFVLLPDKKQYRRTTPIGFQNIILSPSFYGNETILEVNFGCRNNQIEQIAQQFLNNIPDFRTEANTLILSIGKFNGFQYFRYKIHSEDDISDICSQIEEFFVTKGFEFLEKSGSLSALDRLLNEYPAQPCQYVYNQTHRCYKGLIAARLDYNPYFDGLIDSYRHLLVRQTQNPHEQLHFERLISYLHHYSAN</sequence>
<evidence type="ECO:0000313" key="1">
    <source>
        <dbReference type="EMBL" id="NDU98064.1"/>
    </source>
</evidence>